<dbReference type="AlphaFoldDB" id="A0A4Y2WRZ8"/>
<name>A0A4Y2WRZ8_ARAVE</name>
<organism evidence="1 2">
    <name type="scientific">Araneus ventricosus</name>
    <name type="common">Orbweaver spider</name>
    <name type="synonym">Epeira ventricosa</name>
    <dbReference type="NCBI Taxonomy" id="182803"/>
    <lineage>
        <taxon>Eukaryota</taxon>
        <taxon>Metazoa</taxon>
        <taxon>Ecdysozoa</taxon>
        <taxon>Arthropoda</taxon>
        <taxon>Chelicerata</taxon>
        <taxon>Arachnida</taxon>
        <taxon>Araneae</taxon>
        <taxon>Araneomorphae</taxon>
        <taxon>Entelegynae</taxon>
        <taxon>Araneoidea</taxon>
        <taxon>Araneidae</taxon>
        <taxon>Araneus</taxon>
    </lineage>
</organism>
<proteinExistence type="predicted"/>
<sequence>MVRFQSYLKEKTNGNTKTLHEVLLSQNVTEFTSLVPFESLGEEIENKFFVSEFPLPTRQSIGT</sequence>
<evidence type="ECO:0000313" key="1">
    <source>
        <dbReference type="EMBL" id="GBO39240.1"/>
    </source>
</evidence>
<evidence type="ECO:0000313" key="2">
    <source>
        <dbReference type="Proteomes" id="UP000499080"/>
    </source>
</evidence>
<dbReference type="Proteomes" id="UP000499080">
    <property type="component" value="Unassembled WGS sequence"/>
</dbReference>
<accession>A0A4Y2WRZ8</accession>
<dbReference type="EMBL" id="BGPR01064199">
    <property type="protein sequence ID" value="GBO39240.1"/>
    <property type="molecule type" value="Genomic_DNA"/>
</dbReference>
<feature type="non-terminal residue" evidence="1">
    <location>
        <position position="63"/>
    </location>
</feature>
<gene>
    <name evidence="1" type="ORF">AVEN_111378_1</name>
</gene>
<comment type="caution">
    <text evidence="1">The sequence shown here is derived from an EMBL/GenBank/DDBJ whole genome shotgun (WGS) entry which is preliminary data.</text>
</comment>
<reference evidence="1 2" key="1">
    <citation type="journal article" date="2019" name="Sci. Rep.">
        <title>Orb-weaving spider Araneus ventricosus genome elucidates the spidroin gene catalogue.</title>
        <authorList>
            <person name="Kono N."/>
            <person name="Nakamura H."/>
            <person name="Ohtoshi R."/>
            <person name="Moran D.A.P."/>
            <person name="Shinohara A."/>
            <person name="Yoshida Y."/>
            <person name="Fujiwara M."/>
            <person name="Mori M."/>
            <person name="Tomita M."/>
            <person name="Arakawa K."/>
        </authorList>
    </citation>
    <scope>NUCLEOTIDE SEQUENCE [LARGE SCALE GENOMIC DNA]</scope>
</reference>
<protein>
    <submittedName>
        <fullName evidence="1">Uncharacterized protein</fullName>
    </submittedName>
</protein>
<keyword evidence="2" id="KW-1185">Reference proteome</keyword>
<dbReference type="OrthoDB" id="6465712at2759"/>